<dbReference type="InParanoid" id="G3I4P9"/>
<evidence type="ECO:0000256" key="3">
    <source>
        <dbReference type="ARBA" id="ARBA00023015"/>
    </source>
</evidence>
<dbReference type="GO" id="GO:0008284">
    <property type="term" value="P:positive regulation of cell population proliferation"/>
    <property type="evidence" value="ECO:0007669"/>
    <property type="project" value="UniProtKB-ARBA"/>
</dbReference>
<comment type="similarity">
    <text evidence="8">Belongs to the Nanog homeobox family.</text>
</comment>
<dbReference type="CDD" id="cd00086">
    <property type="entry name" value="homeodomain"/>
    <property type="match status" value="1"/>
</dbReference>
<evidence type="ECO:0000256" key="16">
    <source>
        <dbReference type="SAM" id="SignalP"/>
    </source>
</evidence>
<evidence type="ECO:0000313" key="18">
    <source>
        <dbReference type="EMBL" id="EGW02081.1"/>
    </source>
</evidence>
<feature type="region of interest" description="Disordered" evidence="15">
    <location>
        <begin position="224"/>
        <end position="264"/>
    </location>
</feature>
<accession>G3I4P9</accession>
<proteinExistence type="inferred from homology"/>
<dbReference type="InterPro" id="IPR035437">
    <property type="entry name" value="SNase_OB-fold_sf"/>
</dbReference>
<dbReference type="InterPro" id="IPR002999">
    <property type="entry name" value="Tudor"/>
</dbReference>
<comment type="subcellular location">
    <subcellularLocation>
        <location evidence="1 13 14">Nucleus</location>
    </subcellularLocation>
</comment>
<keyword evidence="5 13" id="KW-0371">Homeobox</keyword>
<evidence type="ECO:0000256" key="7">
    <source>
        <dbReference type="ARBA" id="ARBA00023242"/>
    </source>
</evidence>
<comment type="subunit">
    <text evidence="10">Interacts with SMAD1. Interacts with SALL4. Interacts with ZNF281/ZFP281. Interacts with PCGF1. Interacts with ESRRB; reciprocally modulates their transcriptional activities. Interacts with NSD2.</text>
</comment>
<reference evidence="19" key="1">
    <citation type="journal article" date="2011" name="Nat. Biotechnol.">
        <title>The genomic sequence of the Chinese hamster ovary (CHO)-K1 cell line.</title>
        <authorList>
            <person name="Xu X."/>
            <person name="Nagarajan H."/>
            <person name="Lewis N.E."/>
            <person name="Pan S."/>
            <person name="Cai Z."/>
            <person name="Liu X."/>
            <person name="Chen W."/>
            <person name="Xie M."/>
            <person name="Wang W."/>
            <person name="Hammond S."/>
            <person name="Andersen M.R."/>
            <person name="Neff N."/>
            <person name="Passarelli B."/>
            <person name="Koh W."/>
            <person name="Fan H.C."/>
            <person name="Wang J."/>
            <person name="Gui Y."/>
            <person name="Lee K.H."/>
            <person name="Betenbaugh M.J."/>
            <person name="Quake S.R."/>
            <person name="Famili I."/>
            <person name="Palsson B.O."/>
            <person name="Wang J."/>
        </authorList>
    </citation>
    <scope>NUCLEOTIDE SEQUENCE [LARGE SCALE GENOMIC DNA]</scope>
    <source>
        <strain evidence="19">CHO K1 cell line</strain>
    </source>
</reference>
<dbReference type="InterPro" id="IPR050621">
    <property type="entry name" value="Tudor_domain_containing"/>
</dbReference>
<feature type="chain" id="PRO_5003444958" description="Homeobox protein NANOG" evidence="16">
    <location>
        <begin position="21"/>
        <end position="490"/>
    </location>
</feature>
<dbReference type="FunCoup" id="G3I4P9">
    <property type="interactions" value="634"/>
</dbReference>
<feature type="signal peptide" evidence="16">
    <location>
        <begin position="1"/>
        <end position="20"/>
    </location>
</feature>
<dbReference type="Pfam" id="PF00567">
    <property type="entry name" value="TUDOR"/>
    <property type="match status" value="1"/>
</dbReference>
<evidence type="ECO:0000256" key="9">
    <source>
        <dbReference type="ARBA" id="ARBA00057994"/>
    </source>
</evidence>
<feature type="compositionally biased region" description="Basic and acidic residues" evidence="15">
    <location>
        <begin position="252"/>
        <end position="261"/>
    </location>
</feature>
<evidence type="ECO:0000256" key="12">
    <source>
        <dbReference type="ARBA" id="ARBA00080757"/>
    </source>
</evidence>
<evidence type="ECO:0000256" key="8">
    <source>
        <dbReference type="ARBA" id="ARBA00043992"/>
    </source>
</evidence>
<keyword evidence="2" id="KW-0677">Repeat</keyword>
<dbReference type="Pfam" id="PF00046">
    <property type="entry name" value="Homeodomain"/>
    <property type="match status" value="1"/>
</dbReference>
<dbReference type="GO" id="GO:0030719">
    <property type="term" value="P:P granule organization"/>
    <property type="evidence" value="ECO:0007669"/>
    <property type="project" value="TreeGrafter"/>
</dbReference>
<comment type="function">
    <text evidence="9">Transcription regulator involved in inner cell mass and embryonic stem (ES) cells proliferation and self-renewal. Imposes pluripotency on ES cells and prevents their differentiation towards extraembryonic endoderm and trophectoderm lineages. Blocks bone morphogenetic protein-induced mesoderm differentiation of ES cells by physically interacting with SMAD1 and interfering with the recruitment of coactivators to the active SMAD transcriptional complexes. Acts as a transcriptional activator or repressor. Binds optimally to the DNA consensus sequence 5'-TAAT[GT][GT]-3' or 5'-[CG][GA][CG]C[GC]ATTAN[GC]-3'. Binds to the POU5F1/OCT4 promoter. Able to autorepress its expression in differentiating (ES) cells: binds to its own promoter following interaction with ZNF281/ZFP281, leading to recruitment of the NuRD complex and subsequent repression of expression. When overexpressed, promotes cells to enter into S phase and proliferation.</text>
</comment>
<keyword evidence="3" id="KW-0805">Transcription regulation</keyword>
<evidence type="ECO:0000256" key="2">
    <source>
        <dbReference type="ARBA" id="ARBA00022737"/>
    </source>
</evidence>
<dbReference type="InterPro" id="IPR017970">
    <property type="entry name" value="Homeobox_CS"/>
</dbReference>
<evidence type="ECO:0000256" key="1">
    <source>
        <dbReference type="ARBA" id="ARBA00004123"/>
    </source>
</evidence>
<sequence length="490" mass="55702">MPLVPVEVLLCICAGDMVAAGPEESFWEEEPWNDSLENSGAQNSLEMSMIKVPSPDFSFHKDECLDIYISAYEHPTHFWIQIIGSHSHQLDQLLIEMNQHYENSLPEDLTVHVGDIVAASSPESWYPGKWELGLLFCGEIMEELRALRSDFLSLPFQAIECSLAQIAPSGEQWEEEALDEFVRLTHCAVPKPLMAKVSSYVQTGNSSLLKIHLYDTSNASPCPSSVDLSLQDSPDSSTSSKVKLPGPESAEGTEKKGEDKAHVKRQKIRTVFSDTQLCALRDRFQRQKYLSLQQMQELSAILNLSYKQVKTWFQNQRMKCKRWQKNQWTKTNSNNQLFQKDSAFVEYSSFHSGYLQGFLNTSESLPMWGSQTWTNTWSNQTWTNTTWSKQAWSNETWTNPAWSNQAWTNPTWSNQAWTNQSWCSQACNSQAWNTPFLGEDSLQPYMQCQQNLLASDVEASLEAAGEGHTYFSTPQGLELFLNYSVNTPGE</sequence>
<keyword evidence="6" id="KW-0804">Transcription</keyword>
<dbReference type="SUPFAM" id="SSF63748">
    <property type="entry name" value="Tudor/PWWP/MBT"/>
    <property type="match status" value="1"/>
</dbReference>
<keyword evidence="7 13" id="KW-0539">Nucleus</keyword>
<dbReference type="PROSITE" id="PS50071">
    <property type="entry name" value="HOMEOBOX_2"/>
    <property type="match status" value="1"/>
</dbReference>
<dbReference type="GO" id="GO:0003677">
    <property type="term" value="F:DNA binding"/>
    <property type="evidence" value="ECO:0007669"/>
    <property type="project" value="UniProtKB-UniRule"/>
</dbReference>
<feature type="compositionally biased region" description="Low complexity" evidence="15">
    <location>
        <begin position="224"/>
        <end position="244"/>
    </location>
</feature>
<keyword evidence="4 13" id="KW-0238">DNA-binding</keyword>
<dbReference type="eggNOG" id="KOG0491">
    <property type="taxonomic scope" value="Eukaryota"/>
</dbReference>
<dbReference type="PANTHER" id="PTHR22948">
    <property type="entry name" value="TUDOR DOMAIN CONTAINING PROTEIN"/>
    <property type="match status" value="1"/>
</dbReference>
<evidence type="ECO:0000256" key="11">
    <source>
        <dbReference type="ARBA" id="ARBA00072295"/>
    </source>
</evidence>
<dbReference type="AlphaFoldDB" id="G3I4P9"/>
<evidence type="ECO:0000256" key="15">
    <source>
        <dbReference type="SAM" id="MobiDB-lite"/>
    </source>
</evidence>
<dbReference type="InterPro" id="IPR009057">
    <property type="entry name" value="Homeodomain-like_sf"/>
</dbReference>
<evidence type="ECO:0000256" key="14">
    <source>
        <dbReference type="RuleBase" id="RU000682"/>
    </source>
</evidence>
<dbReference type="Gene3D" id="1.10.10.60">
    <property type="entry name" value="Homeodomain-like"/>
    <property type="match status" value="1"/>
</dbReference>
<evidence type="ECO:0000256" key="6">
    <source>
        <dbReference type="ARBA" id="ARBA00023163"/>
    </source>
</evidence>
<name>G3I4P9_CRIGR</name>
<dbReference type="InterPro" id="IPR001356">
    <property type="entry name" value="HD"/>
</dbReference>
<dbReference type="GO" id="GO:0000981">
    <property type="term" value="F:DNA-binding transcription factor activity, RNA polymerase II-specific"/>
    <property type="evidence" value="ECO:0007669"/>
    <property type="project" value="InterPro"/>
</dbReference>
<evidence type="ECO:0000256" key="5">
    <source>
        <dbReference type="ARBA" id="ARBA00023155"/>
    </source>
</evidence>
<dbReference type="GO" id="GO:0043186">
    <property type="term" value="C:P granule"/>
    <property type="evidence" value="ECO:0007669"/>
    <property type="project" value="TreeGrafter"/>
</dbReference>
<feature type="DNA-binding region" description="Homeobox" evidence="13">
    <location>
        <begin position="265"/>
        <end position="324"/>
    </location>
</feature>
<dbReference type="SUPFAM" id="SSF46689">
    <property type="entry name" value="Homeodomain-like"/>
    <property type="match status" value="1"/>
</dbReference>
<dbReference type="GO" id="GO:0034587">
    <property type="term" value="P:piRNA processing"/>
    <property type="evidence" value="ECO:0007669"/>
    <property type="project" value="TreeGrafter"/>
</dbReference>
<evidence type="ECO:0000259" key="17">
    <source>
        <dbReference type="PROSITE" id="PS50071"/>
    </source>
</evidence>
<evidence type="ECO:0000256" key="10">
    <source>
        <dbReference type="ARBA" id="ARBA00065278"/>
    </source>
</evidence>
<evidence type="ECO:0000256" key="4">
    <source>
        <dbReference type="ARBA" id="ARBA00023125"/>
    </source>
</evidence>
<dbReference type="SMART" id="SM00389">
    <property type="entry name" value="HOX"/>
    <property type="match status" value="1"/>
</dbReference>
<dbReference type="PROSITE" id="PS00027">
    <property type="entry name" value="HOMEOBOX_1"/>
    <property type="match status" value="1"/>
</dbReference>
<dbReference type="PANTHER" id="PTHR22948:SF18">
    <property type="entry name" value="TUDOR AND KH DOMAIN-CONTAINING PROTEIN"/>
    <property type="match status" value="1"/>
</dbReference>
<organism evidence="18 19">
    <name type="scientific">Cricetulus griseus</name>
    <name type="common">Chinese hamster</name>
    <name type="synonym">Cricetulus barabensis griseus</name>
    <dbReference type="NCBI Taxonomy" id="10029"/>
    <lineage>
        <taxon>Eukaryota</taxon>
        <taxon>Metazoa</taxon>
        <taxon>Chordata</taxon>
        <taxon>Craniata</taxon>
        <taxon>Vertebrata</taxon>
        <taxon>Euteleostomi</taxon>
        <taxon>Mammalia</taxon>
        <taxon>Eutheria</taxon>
        <taxon>Euarchontoglires</taxon>
        <taxon>Glires</taxon>
        <taxon>Rodentia</taxon>
        <taxon>Myomorpha</taxon>
        <taxon>Muroidea</taxon>
        <taxon>Cricetidae</taxon>
        <taxon>Cricetinae</taxon>
        <taxon>Cricetulus</taxon>
    </lineage>
</organism>
<feature type="domain" description="Homeobox" evidence="17">
    <location>
        <begin position="263"/>
        <end position="323"/>
    </location>
</feature>
<gene>
    <name evidence="18" type="ORF">I79_018432</name>
</gene>
<evidence type="ECO:0000313" key="19">
    <source>
        <dbReference type="Proteomes" id="UP000001075"/>
    </source>
</evidence>
<keyword evidence="16" id="KW-0732">Signal</keyword>
<dbReference type="FunFam" id="1.10.10.60:FF:000203">
    <property type="entry name" value="Nanog homeobox transcription factor"/>
    <property type="match status" value="1"/>
</dbReference>
<dbReference type="PaxDb" id="10029-XP_007634079.1"/>
<protein>
    <recommendedName>
        <fullName evidence="11">Homeobox protein NANOG</fullName>
    </recommendedName>
    <alternativeName>
        <fullName evidence="12">Homeobox transcription factor Nanog</fullName>
    </alternativeName>
</protein>
<dbReference type="STRING" id="10029.G3I4P9"/>
<dbReference type="EMBL" id="JH001262">
    <property type="protein sequence ID" value="EGW02081.1"/>
    <property type="molecule type" value="Genomic_DNA"/>
</dbReference>
<dbReference type="GO" id="GO:0007283">
    <property type="term" value="P:spermatogenesis"/>
    <property type="evidence" value="ECO:0007669"/>
    <property type="project" value="TreeGrafter"/>
</dbReference>
<dbReference type="Gene3D" id="2.40.50.90">
    <property type="match status" value="2"/>
</dbReference>
<dbReference type="GO" id="GO:0005654">
    <property type="term" value="C:nucleoplasm"/>
    <property type="evidence" value="ECO:0007669"/>
    <property type="project" value="UniProtKB-ARBA"/>
</dbReference>
<evidence type="ECO:0000256" key="13">
    <source>
        <dbReference type="PROSITE-ProRule" id="PRU00108"/>
    </source>
</evidence>
<dbReference type="Proteomes" id="UP000001075">
    <property type="component" value="Unassembled WGS sequence"/>
</dbReference>